<feature type="domain" description="Glyceraldehyde 3-phosphate dehydrogenase NAD(P) binding" evidence="10">
    <location>
        <begin position="3"/>
        <end position="153"/>
    </location>
</feature>
<evidence type="ECO:0000256" key="9">
    <source>
        <dbReference type="RuleBase" id="RU361160"/>
    </source>
</evidence>
<dbReference type="Pfam" id="PF02800">
    <property type="entry name" value="Gp_dh_C"/>
    <property type="match status" value="1"/>
</dbReference>
<dbReference type="FunFam" id="3.30.360.10:FF:000002">
    <property type="entry name" value="Glyceraldehyde-3-phosphate dehydrogenase"/>
    <property type="match status" value="1"/>
</dbReference>
<dbReference type="OrthoDB" id="9803304at2"/>
<evidence type="ECO:0000256" key="2">
    <source>
        <dbReference type="ARBA" id="ARBA00011881"/>
    </source>
</evidence>
<evidence type="ECO:0000256" key="3">
    <source>
        <dbReference type="ARBA" id="ARBA00023002"/>
    </source>
</evidence>
<evidence type="ECO:0000313" key="12">
    <source>
        <dbReference type="Proteomes" id="UP000199611"/>
    </source>
</evidence>
<dbReference type="GO" id="GO:0050661">
    <property type="term" value="F:NADP binding"/>
    <property type="evidence" value="ECO:0007669"/>
    <property type="project" value="InterPro"/>
</dbReference>
<feature type="binding site" evidence="6">
    <location>
        <position position="316"/>
    </location>
    <ligand>
        <name>NAD(+)</name>
        <dbReference type="ChEBI" id="CHEBI:57540"/>
    </ligand>
</feature>
<dbReference type="GO" id="GO:0006006">
    <property type="term" value="P:glucose metabolic process"/>
    <property type="evidence" value="ECO:0007669"/>
    <property type="project" value="InterPro"/>
</dbReference>
<evidence type="ECO:0000256" key="4">
    <source>
        <dbReference type="PIRSR" id="PIRSR000149-1"/>
    </source>
</evidence>
<evidence type="ECO:0000256" key="6">
    <source>
        <dbReference type="PIRSR" id="PIRSR000149-3"/>
    </source>
</evidence>
<dbReference type="InterPro" id="IPR020831">
    <property type="entry name" value="GlycerAld/Erythrose_P_DH"/>
</dbReference>
<dbReference type="InterPro" id="IPR020829">
    <property type="entry name" value="GlycerAld_3-P_DH_cat"/>
</dbReference>
<gene>
    <name evidence="11" type="ORF">SAMN05660836_02321</name>
</gene>
<dbReference type="PROSITE" id="PS00071">
    <property type="entry name" value="GAPDH"/>
    <property type="match status" value="1"/>
</dbReference>
<keyword evidence="3 9" id="KW-0560">Oxidoreductase</keyword>
<dbReference type="SUPFAM" id="SSF51735">
    <property type="entry name" value="NAD(P)-binding Rossmann-fold domains"/>
    <property type="match status" value="1"/>
</dbReference>
<evidence type="ECO:0000313" key="11">
    <source>
        <dbReference type="EMBL" id="SFN01359.1"/>
    </source>
</evidence>
<sequence>MAVRVAINGFGRIGRMIFRANLERKEPLEVVALNDLGSPEELAYLLKYDSVHGTIHNEISAEGEYLVVDGKKYRCCQVANPADAPWKDLGVDIVLETSGRFRDRDSAQKHIDAGAKKVIVGAPGKKMDATFVMGVNHEEYDPRNHHIVSNASCTTNCLAPIVRVLHDHFGIVHGLMTTVHSYTMDQRLLDALHKDRRRARAAALSMVPTTTGAAVAVAEVIPELKGRLDGLAIRVPTPNVSLVDFVCEVEKETSVEEVNQALEAASQGPLKGILHVEKEELVSCDFNHSTFSSIVDAALTRVIDGKLVKVMSWYDNEFGYSNRMIDLALHMGKDLE</sequence>
<organism evidence="11 12">
    <name type="scientific">Thermodesulforhabdus norvegica</name>
    <dbReference type="NCBI Taxonomy" id="39841"/>
    <lineage>
        <taxon>Bacteria</taxon>
        <taxon>Pseudomonadati</taxon>
        <taxon>Thermodesulfobacteriota</taxon>
        <taxon>Syntrophobacteria</taxon>
        <taxon>Syntrophobacterales</taxon>
        <taxon>Thermodesulforhabdaceae</taxon>
        <taxon>Thermodesulforhabdus</taxon>
    </lineage>
</organism>
<reference evidence="11 12" key="1">
    <citation type="submission" date="2016-10" db="EMBL/GenBank/DDBJ databases">
        <authorList>
            <person name="de Groot N.N."/>
        </authorList>
    </citation>
    <scope>NUCLEOTIDE SEQUENCE [LARGE SCALE GENOMIC DNA]</scope>
    <source>
        <strain evidence="11 12">DSM 9990</strain>
    </source>
</reference>
<keyword evidence="6" id="KW-0520">NAD</keyword>
<dbReference type="STRING" id="39841.SAMN05660836_02321"/>
<evidence type="ECO:0000256" key="1">
    <source>
        <dbReference type="ARBA" id="ARBA00007406"/>
    </source>
</evidence>
<feature type="binding site" evidence="5">
    <location>
        <begin position="152"/>
        <end position="154"/>
    </location>
    <ligand>
        <name>D-glyceraldehyde 3-phosphate</name>
        <dbReference type="ChEBI" id="CHEBI:59776"/>
    </ligand>
</feature>
<comment type="similarity">
    <text evidence="1 8">Belongs to the glyceraldehyde-3-phosphate dehydrogenase family.</text>
</comment>
<dbReference type="AlphaFoldDB" id="A0A1I4VJP9"/>
<evidence type="ECO:0000256" key="8">
    <source>
        <dbReference type="RuleBase" id="RU000397"/>
    </source>
</evidence>
<evidence type="ECO:0000259" key="10">
    <source>
        <dbReference type="SMART" id="SM00846"/>
    </source>
</evidence>
<feature type="binding site" evidence="5">
    <location>
        <position position="234"/>
    </location>
    <ligand>
        <name>D-glyceraldehyde 3-phosphate</name>
        <dbReference type="ChEBI" id="CHEBI:59776"/>
    </ligand>
</feature>
<feature type="binding site" evidence="5">
    <location>
        <position position="183"/>
    </location>
    <ligand>
        <name>D-glyceraldehyde 3-phosphate</name>
        <dbReference type="ChEBI" id="CHEBI:59776"/>
    </ligand>
</feature>
<comment type="subunit">
    <text evidence="2">Homotetramer.</text>
</comment>
<feature type="binding site" evidence="5">
    <location>
        <begin position="211"/>
        <end position="212"/>
    </location>
    <ligand>
        <name>D-glyceraldehyde 3-phosphate</name>
        <dbReference type="ChEBI" id="CHEBI:59776"/>
    </ligand>
</feature>
<dbReference type="RefSeq" id="WP_093395965.1">
    <property type="nucleotide sequence ID" value="NZ_FOUU01000010.1"/>
</dbReference>
<dbReference type="Gene3D" id="3.30.360.10">
    <property type="entry name" value="Dihydrodipicolinate Reductase, domain 2"/>
    <property type="match status" value="1"/>
</dbReference>
<dbReference type="PRINTS" id="PR00078">
    <property type="entry name" value="G3PDHDRGNASE"/>
</dbReference>
<dbReference type="CDD" id="cd18126">
    <property type="entry name" value="GAPDH_I_C"/>
    <property type="match status" value="1"/>
</dbReference>
<dbReference type="Pfam" id="PF00044">
    <property type="entry name" value="Gp_dh_N"/>
    <property type="match status" value="1"/>
</dbReference>
<protein>
    <recommendedName>
        <fullName evidence="9">Glyceraldehyde-3-phosphate dehydrogenase</fullName>
        <ecNumber evidence="9">1.2.1.-</ecNumber>
    </recommendedName>
</protein>
<keyword evidence="12" id="KW-1185">Reference proteome</keyword>
<dbReference type="InterPro" id="IPR020830">
    <property type="entry name" value="GlycerAld_3-P_DH_AS"/>
</dbReference>
<proteinExistence type="inferred from homology"/>
<feature type="binding site" evidence="6">
    <location>
        <begin position="12"/>
        <end position="13"/>
    </location>
    <ligand>
        <name>NAD(+)</name>
        <dbReference type="ChEBI" id="CHEBI:57540"/>
    </ligand>
</feature>
<dbReference type="Proteomes" id="UP000199611">
    <property type="component" value="Unassembled WGS sequence"/>
</dbReference>
<name>A0A1I4VJP9_9BACT</name>
<dbReference type="CDD" id="cd05214">
    <property type="entry name" value="GAPDH_I_N"/>
    <property type="match status" value="1"/>
</dbReference>
<dbReference type="InterPro" id="IPR006424">
    <property type="entry name" value="Glyceraldehyde-3-P_DH_1"/>
</dbReference>
<dbReference type="PANTHER" id="PTHR43148">
    <property type="entry name" value="GLYCERALDEHYDE-3-PHOSPHATE DEHYDROGENASE 2"/>
    <property type="match status" value="1"/>
</dbReference>
<evidence type="ECO:0000256" key="5">
    <source>
        <dbReference type="PIRSR" id="PIRSR000149-2"/>
    </source>
</evidence>
<dbReference type="SMART" id="SM00846">
    <property type="entry name" value="Gp_dh_N"/>
    <property type="match status" value="1"/>
</dbReference>
<dbReference type="InterPro" id="IPR020828">
    <property type="entry name" value="GlycerAld_3-P_DH_NAD(P)-bd"/>
</dbReference>
<dbReference type="NCBIfam" id="TIGR01534">
    <property type="entry name" value="GAPDH-I"/>
    <property type="match status" value="1"/>
</dbReference>
<feature type="site" description="Activates thiol group during catalysis" evidence="7">
    <location>
        <position position="180"/>
    </location>
</feature>
<dbReference type="PIRSF" id="PIRSF000149">
    <property type="entry name" value="GAP_DH"/>
    <property type="match status" value="1"/>
</dbReference>
<keyword evidence="6" id="KW-0547">Nucleotide-binding</keyword>
<feature type="active site" description="Nucleophile" evidence="4">
    <location>
        <position position="153"/>
    </location>
</feature>
<dbReference type="FunFam" id="3.40.50.720:FF:000001">
    <property type="entry name" value="Glyceraldehyde-3-phosphate dehydrogenase"/>
    <property type="match status" value="1"/>
</dbReference>
<evidence type="ECO:0000256" key="7">
    <source>
        <dbReference type="PIRSR" id="PIRSR000149-4"/>
    </source>
</evidence>
<dbReference type="GO" id="GO:0051287">
    <property type="term" value="F:NAD binding"/>
    <property type="evidence" value="ECO:0007669"/>
    <property type="project" value="InterPro"/>
</dbReference>
<dbReference type="GO" id="GO:0016620">
    <property type="term" value="F:oxidoreductase activity, acting on the aldehyde or oxo group of donors, NAD or NADP as acceptor"/>
    <property type="evidence" value="ECO:0007669"/>
    <property type="project" value="InterPro"/>
</dbReference>
<accession>A0A1I4VJP9</accession>
<dbReference type="SUPFAM" id="SSF55347">
    <property type="entry name" value="Glyceraldehyde-3-phosphate dehydrogenase-like, C-terminal domain"/>
    <property type="match status" value="1"/>
</dbReference>
<dbReference type="InterPro" id="IPR036291">
    <property type="entry name" value="NAD(P)-bd_dom_sf"/>
</dbReference>
<feature type="binding site" evidence="6">
    <location>
        <position position="35"/>
    </location>
    <ligand>
        <name>NAD(+)</name>
        <dbReference type="ChEBI" id="CHEBI:57540"/>
    </ligand>
</feature>
<dbReference type="EC" id="1.2.1.-" evidence="9"/>
<dbReference type="EMBL" id="FOUU01000010">
    <property type="protein sequence ID" value="SFN01359.1"/>
    <property type="molecule type" value="Genomic_DNA"/>
</dbReference>
<dbReference type="Gene3D" id="3.40.50.720">
    <property type="entry name" value="NAD(P)-binding Rossmann-like Domain"/>
    <property type="match status" value="1"/>
</dbReference>